<gene>
    <name evidence="2" type="ORF">FN924_02100</name>
</gene>
<proteinExistence type="predicted"/>
<sequence length="208" mass="24092">MNANGFITSLDRVAIWITRMALLNLYWIFFCLRGLVVGGVFPATVGSLSVVRKWLKGERDINIGEVMKENYKKEFLSSNILGWIMSSVGFVLYMNYQVLKTSNDVHFIFPFFFFITVFFYFLVLIWSFPLMAHYHGGVIQHVKNALVIGLTKIHISSAICITLFSVMYLSLEYPTIILFFFFSISSLIWFWLASTVFHKMDRKTVRAA</sequence>
<name>A0A516KCH3_9BACI</name>
<dbReference type="Proteomes" id="UP000315215">
    <property type="component" value="Chromosome"/>
</dbReference>
<feature type="transmembrane region" description="Helical" evidence="1">
    <location>
        <begin position="108"/>
        <end position="132"/>
    </location>
</feature>
<dbReference type="KEGG" id="aqt:FN924_02100"/>
<keyword evidence="3" id="KW-1185">Reference proteome</keyword>
<dbReference type="AlphaFoldDB" id="A0A516KCH3"/>
<keyword evidence="1" id="KW-0812">Transmembrane</keyword>
<feature type="transmembrane region" description="Helical" evidence="1">
    <location>
        <begin position="75"/>
        <end position="96"/>
    </location>
</feature>
<feature type="transmembrane region" description="Helical" evidence="1">
    <location>
        <begin position="144"/>
        <end position="170"/>
    </location>
</feature>
<feature type="transmembrane region" description="Helical" evidence="1">
    <location>
        <begin position="176"/>
        <end position="197"/>
    </location>
</feature>
<reference evidence="2 3" key="1">
    <citation type="submission" date="2019-07" db="EMBL/GenBank/DDBJ databases">
        <authorList>
            <person name="Li J."/>
        </authorList>
    </citation>
    <scope>NUCLEOTIDE SEQUENCE [LARGE SCALE GENOMIC DNA]</scope>
    <source>
        <strain evidence="2 3">TKL69</strain>
    </source>
</reference>
<dbReference type="EMBL" id="CP041666">
    <property type="protein sequence ID" value="QDP39104.1"/>
    <property type="molecule type" value="Genomic_DNA"/>
</dbReference>
<dbReference type="RefSeq" id="WP_143891854.1">
    <property type="nucleotide sequence ID" value="NZ_CP041666.1"/>
</dbReference>
<evidence type="ECO:0000256" key="1">
    <source>
        <dbReference type="SAM" id="Phobius"/>
    </source>
</evidence>
<dbReference type="OrthoDB" id="2182676at2"/>
<dbReference type="Pfam" id="PF04854">
    <property type="entry name" value="DUF624"/>
    <property type="match status" value="1"/>
</dbReference>
<organism evidence="2 3">
    <name type="scientific">Radiobacillus deserti</name>
    <dbReference type="NCBI Taxonomy" id="2594883"/>
    <lineage>
        <taxon>Bacteria</taxon>
        <taxon>Bacillati</taxon>
        <taxon>Bacillota</taxon>
        <taxon>Bacilli</taxon>
        <taxon>Bacillales</taxon>
        <taxon>Bacillaceae</taxon>
        <taxon>Radiobacillus</taxon>
    </lineage>
</organism>
<keyword evidence="1" id="KW-0472">Membrane</keyword>
<dbReference type="InterPro" id="IPR006938">
    <property type="entry name" value="DUF624"/>
</dbReference>
<keyword evidence="1" id="KW-1133">Transmembrane helix</keyword>
<accession>A0A516KCH3</accession>
<protein>
    <submittedName>
        <fullName evidence="2">DUF624 domain-containing protein</fullName>
    </submittedName>
</protein>
<evidence type="ECO:0000313" key="3">
    <source>
        <dbReference type="Proteomes" id="UP000315215"/>
    </source>
</evidence>
<evidence type="ECO:0000313" key="2">
    <source>
        <dbReference type="EMBL" id="QDP39104.1"/>
    </source>
</evidence>
<feature type="transmembrane region" description="Helical" evidence="1">
    <location>
        <begin position="25"/>
        <end position="51"/>
    </location>
</feature>